<dbReference type="GO" id="GO:0005768">
    <property type="term" value="C:endosome"/>
    <property type="evidence" value="ECO:0007669"/>
    <property type="project" value="TreeGrafter"/>
</dbReference>
<dbReference type="GO" id="GO:0000323">
    <property type="term" value="C:lytic vacuole"/>
    <property type="evidence" value="ECO:0007669"/>
    <property type="project" value="TreeGrafter"/>
</dbReference>
<sequence>MKSWQRIHKMTVGTRRILVNEVTSLFELKPGVVEEAEINQAPTVTVSVELPPFSQPTAAPIEGKDDLYICGVTLSTRLIDVSKYKKEELNAPIGLVVQMLNLVVRYLGIKLPFMIFQKGIQHYIRMIPLNPQKWSSARKFPLFLERDEKNFKRFVVGMAMLNYNLAYLCYTQGVNIPLSQVANTLQSLMACCHSPHLGIQSHALYYQGLRDLNFPIDFHQVLRATTLRYRCSHLSSASETPLPTILSHSNQLRGEYFKVRHQEEEEVEYEGLYVDSDDDEDVLVHYSSPKSEQSSKEEEDEEGKEHQNETWSLVEVAPFLGGRTAHNGNEGDSLFQMGAASIVPGVLNMIESLGGNNTHTYSNYHNHHLDRYLFARKKKQQ</sequence>
<reference evidence="5 6" key="1">
    <citation type="submission" date="2016-03" db="EMBL/GenBank/DDBJ databases">
        <title>Choanephora cucurbitarum.</title>
        <authorList>
            <person name="Min B."/>
            <person name="Park H."/>
            <person name="Park J.-H."/>
            <person name="Shin H.-D."/>
            <person name="Choi I.-G."/>
        </authorList>
    </citation>
    <scope>NUCLEOTIDE SEQUENCE [LARGE SCALE GENOMIC DNA]</scope>
    <source>
        <strain evidence="5 6">KUS-F28377</strain>
    </source>
</reference>
<dbReference type="GO" id="GO:0035493">
    <property type="term" value="P:SNARE complex assembly"/>
    <property type="evidence" value="ECO:0007669"/>
    <property type="project" value="TreeGrafter"/>
</dbReference>
<dbReference type="STRING" id="101091.A0A1C7N8G8"/>
<dbReference type="AlphaFoldDB" id="A0A1C7N8G8"/>
<evidence type="ECO:0000256" key="4">
    <source>
        <dbReference type="SAM" id="MobiDB-lite"/>
    </source>
</evidence>
<evidence type="ECO:0000313" key="6">
    <source>
        <dbReference type="Proteomes" id="UP000093000"/>
    </source>
</evidence>
<dbReference type="InterPro" id="IPR018791">
    <property type="entry name" value="UV_resistance/autophagy_Atg14"/>
</dbReference>
<proteinExistence type="inferred from homology"/>
<dbReference type="Pfam" id="PF10186">
    <property type="entry name" value="ATG14"/>
    <property type="match status" value="1"/>
</dbReference>
<accession>A0A1C7N8G8</accession>
<dbReference type="GO" id="GO:0032991">
    <property type="term" value="C:protein-containing complex"/>
    <property type="evidence" value="ECO:0007669"/>
    <property type="project" value="UniProtKB-ARBA"/>
</dbReference>
<evidence type="ECO:0000256" key="3">
    <source>
        <dbReference type="ARBA" id="ARBA00023054"/>
    </source>
</evidence>
<name>A0A1C7N8G8_9FUNG</name>
<protein>
    <recommendedName>
        <fullName evidence="2">Autophagy-related protein 14</fullName>
    </recommendedName>
</protein>
<dbReference type="EMBL" id="LUGH01000419">
    <property type="protein sequence ID" value="OBZ85238.1"/>
    <property type="molecule type" value="Genomic_DNA"/>
</dbReference>
<evidence type="ECO:0000256" key="2">
    <source>
        <dbReference type="ARBA" id="ARBA00013807"/>
    </source>
</evidence>
<dbReference type="Proteomes" id="UP000093000">
    <property type="component" value="Unassembled WGS sequence"/>
</dbReference>
<dbReference type="PANTHER" id="PTHR15157:SF13">
    <property type="entry name" value="AUTOPHAGY-RELATED PROTEIN 14"/>
    <property type="match status" value="1"/>
</dbReference>
<comment type="caution">
    <text evidence="5">The sequence shown here is derived from an EMBL/GenBank/DDBJ whole genome shotgun (WGS) entry which is preliminary data.</text>
</comment>
<keyword evidence="6" id="KW-1185">Reference proteome</keyword>
<keyword evidence="3" id="KW-0175">Coiled coil</keyword>
<evidence type="ECO:0000256" key="1">
    <source>
        <dbReference type="ARBA" id="ARBA00009574"/>
    </source>
</evidence>
<dbReference type="OrthoDB" id="16772at2759"/>
<gene>
    <name evidence="5" type="ORF">A0J61_06711</name>
</gene>
<feature type="region of interest" description="Disordered" evidence="4">
    <location>
        <begin position="287"/>
        <end position="310"/>
    </location>
</feature>
<organism evidence="5 6">
    <name type="scientific">Choanephora cucurbitarum</name>
    <dbReference type="NCBI Taxonomy" id="101091"/>
    <lineage>
        <taxon>Eukaryota</taxon>
        <taxon>Fungi</taxon>
        <taxon>Fungi incertae sedis</taxon>
        <taxon>Mucoromycota</taxon>
        <taxon>Mucoromycotina</taxon>
        <taxon>Mucoromycetes</taxon>
        <taxon>Mucorales</taxon>
        <taxon>Mucorineae</taxon>
        <taxon>Choanephoraceae</taxon>
        <taxon>Choanephoroideae</taxon>
        <taxon>Choanephora</taxon>
    </lineage>
</organism>
<comment type="similarity">
    <text evidence="1">Belongs to the ATG14 family.</text>
</comment>
<evidence type="ECO:0000313" key="5">
    <source>
        <dbReference type="EMBL" id="OBZ85238.1"/>
    </source>
</evidence>
<dbReference type="PANTHER" id="PTHR15157">
    <property type="entry name" value="UV RADIATION RESISTANCE-ASSOCIATED GENE PROTEIN"/>
    <property type="match status" value="1"/>
</dbReference>
<dbReference type="GO" id="GO:0000149">
    <property type="term" value="F:SNARE binding"/>
    <property type="evidence" value="ECO:0007669"/>
    <property type="project" value="TreeGrafter"/>
</dbReference>
<dbReference type="InParanoid" id="A0A1C7N8G8"/>